<comment type="similarity">
    <text evidence="2">Belongs to the oxygen-dependent FAD-linked oxidoreductase family.</text>
</comment>
<dbReference type="PROSITE" id="PS51387">
    <property type="entry name" value="FAD_PCMH"/>
    <property type="match status" value="1"/>
</dbReference>
<evidence type="ECO:0000313" key="8">
    <source>
        <dbReference type="Proteomes" id="UP000225108"/>
    </source>
</evidence>
<dbReference type="Proteomes" id="UP000225108">
    <property type="component" value="Unassembled WGS sequence"/>
</dbReference>
<dbReference type="AlphaFoldDB" id="A0A2G3PHI2"/>
<dbReference type="InterPro" id="IPR006093">
    <property type="entry name" value="Oxy_OxRdtase_FAD_BS"/>
</dbReference>
<keyword evidence="5" id="KW-0560">Oxidoreductase</keyword>
<dbReference type="PANTHER" id="PTHR42973">
    <property type="entry name" value="BINDING OXIDOREDUCTASE, PUTATIVE (AFU_ORTHOLOGUE AFUA_1G17690)-RELATED"/>
    <property type="match status" value="1"/>
</dbReference>
<evidence type="ECO:0000256" key="3">
    <source>
        <dbReference type="ARBA" id="ARBA00022630"/>
    </source>
</evidence>
<keyword evidence="3" id="KW-0285">Flavoprotein</keyword>
<protein>
    <submittedName>
        <fullName evidence="7">FAD-linked oxidase</fullName>
    </submittedName>
</protein>
<dbReference type="InterPro" id="IPR006094">
    <property type="entry name" value="Oxid_FAD_bind_N"/>
</dbReference>
<evidence type="ECO:0000256" key="1">
    <source>
        <dbReference type="ARBA" id="ARBA00001974"/>
    </source>
</evidence>
<dbReference type="InterPro" id="IPR016169">
    <property type="entry name" value="FAD-bd_PCMH_sub2"/>
</dbReference>
<dbReference type="EMBL" id="PEBD01000010">
    <property type="protein sequence ID" value="PHV65277.1"/>
    <property type="molecule type" value="Genomic_DNA"/>
</dbReference>
<dbReference type="Gene3D" id="3.40.462.20">
    <property type="match status" value="1"/>
</dbReference>
<accession>A0A2G3PHI2</accession>
<evidence type="ECO:0000259" key="6">
    <source>
        <dbReference type="PROSITE" id="PS51387"/>
    </source>
</evidence>
<dbReference type="InterPro" id="IPR050416">
    <property type="entry name" value="FAD-linked_Oxidoreductase"/>
</dbReference>
<evidence type="ECO:0000256" key="5">
    <source>
        <dbReference type="ARBA" id="ARBA00023002"/>
    </source>
</evidence>
<proteinExistence type="inferred from homology"/>
<evidence type="ECO:0000256" key="2">
    <source>
        <dbReference type="ARBA" id="ARBA00005466"/>
    </source>
</evidence>
<dbReference type="InterPro" id="IPR016167">
    <property type="entry name" value="FAD-bd_PCMH_sub1"/>
</dbReference>
<dbReference type="PANTHER" id="PTHR42973:SF39">
    <property type="entry name" value="FAD-BINDING PCMH-TYPE DOMAIN-CONTAINING PROTEIN"/>
    <property type="match status" value="1"/>
</dbReference>
<gene>
    <name evidence="7" type="ORF">CSW57_15870</name>
</gene>
<dbReference type="Gene3D" id="3.30.43.10">
    <property type="entry name" value="Uridine Diphospho-n-acetylenolpyruvylglucosamine Reductase, domain 2"/>
    <property type="match status" value="1"/>
</dbReference>
<dbReference type="GO" id="GO:0071949">
    <property type="term" value="F:FAD binding"/>
    <property type="evidence" value="ECO:0007669"/>
    <property type="project" value="InterPro"/>
</dbReference>
<reference evidence="7 8" key="1">
    <citation type="submission" date="2017-10" db="EMBL/GenBank/DDBJ databases">
        <title>The draft genome sequence of Williamsia sp. BULT 1.1 isolated from the semi-arid grassland soils from South Africa.</title>
        <authorList>
            <person name="Kabwe M.H."/>
            <person name="Govender N."/>
            <person name="Mutseka Lunga P."/>
            <person name="Vikram S."/>
            <person name="Makhalanyane T.P."/>
        </authorList>
    </citation>
    <scope>NUCLEOTIDE SEQUENCE [LARGE SCALE GENOMIC DNA]</scope>
    <source>
        <strain evidence="7 8">BULT 1.1</strain>
    </source>
</reference>
<dbReference type="Gene3D" id="3.30.465.10">
    <property type="match status" value="1"/>
</dbReference>
<dbReference type="InterPro" id="IPR016166">
    <property type="entry name" value="FAD-bd_PCMH"/>
</dbReference>
<comment type="cofactor">
    <cofactor evidence="1">
        <name>FAD</name>
        <dbReference type="ChEBI" id="CHEBI:57692"/>
    </cofactor>
</comment>
<dbReference type="SUPFAM" id="SSF56176">
    <property type="entry name" value="FAD-binding/transporter-associated domain-like"/>
    <property type="match status" value="1"/>
</dbReference>
<evidence type="ECO:0000313" key="7">
    <source>
        <dbReference type="EMBL" id="PHV65277.1"/>
    </source>
</evidence>
<dbReference type="Pfam" id="PF01565">
    <property type="entry name" value="FAD_binding_4"/>
    <property type="match status" value="1"/>
</dbReference>
<sequence length="465" mass="47914">MTTTTESTHADPATELRAAVSGVVAGPADPDYARATPWNVSVPSEPCAVVFATSAADVAATLRVAERLRLTVAVQATGHGALPIDSGTILVHTAELNGCVVDPQTRTARVGAGVRWQQVIDAAAAHGLAALAGSAPHVGVIGFLTGGGIGPLVRSVGLSSDHVRSFELVTGRGEVLQVTPDNHAELFWGLRGGKGTLGIVTSVEIELLPISEIYGGAVYFDGSDAADVLRVWRDWSAGLPEDTNTSIALLQLPPLPGVPPQLAGKLTLAVRYASLAEPAAAEALFAPIRTAATALIDAVAPMPYAAMGAIHADPVDPMPTHERSTLLGELSDDAIDSLIALTGPQSGSPQVVVELRLLGGAMSRPAAQRSAFCHRSASFNLMVIGALVPPIAEHVPAHASAVLDAVAPWSVGELPNFAPGTGPARLARCYDEDTLVWLGALAEQHDPHGLLRVGQVVRSVTTSGN</sequence>
<dbReference type="PROSITE" id="PS00862">
    <property type="entry name" value="OX2_COVAL_FAD"/>
    <property type="match status" value="1"/>
</dbReference>
<comment type="caution">
    <text evidence="7">The sequence shown here is derived from an EMBL/GenBank/DDBJ whole genome shotgun (WGS) entry which is preliminary data.</text>
</comment>
<dbReference type="InterPro" id="IPR036318">
    <property type="entry name" value="FAD-bd_PCMH-like_sf"/>
</dbReference>
<dbReference type="RefSeq" id="WP_099383686.1">
    <property type="nucleotide sequence ID" value="NZ_PEBD01000010.1"/>
</dbReference>
<feature type="domain" description="FAD-binding PCMH-type" evidence="6">
    <location>
        <begin position="42"/>
        <end position="210"/>
    </location>
</feature>
<name>A0A2G3PHI2_WILMA</name>
<keyword evidence="4" id="KW-0274">FAD</keyword>
<organism evidence="7 8">
    <name type="scientific">Williamsia marianensis</name>
    <dbReference type="NCBI Taxonomy" id="85044"/>
    <lineage>
        <taxon>Bacteria</taxon>
        <taxon>Bacillati</taxon>
        <taxon>Actinomycetota</taxon>
        <taxon>Actinomycetes</taxon>
        <taxon>Mycobacteriales</taxon>
        <taxon>Nocardiaceae</taxon>
        <taxon>Williamsia</taxon>
    </lineage>
</organism>
<evidence type="ECO:0000256" key="4">
    <source>
        <dbReference type="ARBA" id="ARBA00022827"/>
    </source>
</evidence>
<dbReference type="GO" id="GO:0016491">
    <property type="term" value="F:oxidoreductase activity"/>
    <property type="evidence" value="ECO:0007669"/>
    <property type="project" value="UniProtKB-KW"/>
</dbReference>